<dbReference type="Proteomes" id="UP001633002">
    <property type="component" value="Unassembled WGS sequence"/>
</dbReference>
<evidence type="ECO:0000256" key="1">
    <source>
        <dbReference type="ARBA" id="ARBA00010609"/>
    </source>
</evidence>
<dbReference type="Pfam" id="PF00394">
    <property type="entry name" value="Cu-oxidase"/>
    <property type="match status" value="1"/>
</dbReference>
<evidence type="ECO:0000259" key="2">
    <source>
        <dbReference type="Pfam" id="PF00394"/>
    </source>
</evidence>
<name>A0ABD3IAX5_9MARC</name>
<evidence type="ECO:0000313" key="5">
    <source>
        <dbReference type="Proteomes" id="UP001633002"/>
    </source>
</evidence>
<evidence type="ECO:0000259" key="3">
    <source>
        <dbReference type="Pfam" id="PF07731"/>
    </source>
</evidence>
<feature type="domain" description="Plastocyanin-like" evidence="3">
    <location>
        <begin position="310"/>
        <end position="456"/>
    </location>
</feature>
<comment type="caution">
    <text evidence="4">The sequence shown here is derived from an EMBL/GenBank/DDBJ whole genome shotgun (WGS) entry which is preliminary data.</text>
</comment>
<comment type="similarity">
    <text evidence="1">Belongs to the multicopper oxidase family.</text>
</comment>
<accession>A0ABD3IAX5</accession>
<proteinExistence type="inferred from homology"/>
<dbReference type="InterPro" id="IPR001117">
    <property type="entry name" value="Cu-oxidase_2nd"/>
</dbReference>
<keyword evidence="5" id="KW-1185">Reference proteome</keyword>
<evidence type="ECO:0000313" key="4">
    <source>
        <dbReference type="EMBL" id="KAL3699446.1"/>
    </source>
</evidence>
<dbReference type="SUPFAM" id="SSF49503">
    <property type="entry name" value="Cupredoxins"/>
    <property type="match status" value="3"/>
</dbReference>
<reference evidence="4 5" key="1">
    <citation type="submission" date="2024-09" db="EMBL/GenBank/DDBJ databases">
        <title>Chromosome-scale assembly of Riccia sorocarpa.</title>
        <authorList>
            <person name="Paukszto L."/>
        </authorList>
    </citation>
    <scope>NUCLEOTIDE SEQUENCE [LARGE SCALE GENOMIC DNA]</scope>
    <source>
        <strain evidence="4">LP-2024</strain>
        <tissue evidence="4">Aerial parts of the thallus</tissue>
    </source>
</reference>
<organism evidence="4 5">
    <name type="scientific">Riccia sorocarpa</name>
    <dbReference type="NCBI Taxonomy" id="122646"/>
    <lineage>
        <taxon>Eukaryota</taxon>
        <taxon>Viridiplantae</taxon>
        <taxon>Streptophyta</taxon>
        <taxon>Embryophyta</taxon>
        <taxon>Marchantiophyta</taxon>
        <taxon>Marchantiopsida</taxon>
        <taxon>Marchantiidae</taxon>
        <taxon>Marchantiales</taxon>
        <taxon>Ricciaceae</taxon>
        <taxon>Riccia</taxon>
    </lineage>
</organism>
<sequence length="460" mass="51405">MTDRTIHWADPPNGGVPIVTHLHGGQFQSNSDGHPEGWYTAAGDRGSKFTSENHTYPNTQPAALLFYHDHTVGITRLTVASGLIGLYVIVSPSEEPSGLPKDGNEILLIIQDKTFWEDGSIAFPDTGSSPDNHPNWCPGYFGDTILVNGKVWPYLEVHPEMYRFQILNGANSRFFTLTLSNETLQFIQVRTDGGFLPNPLYLSEITLAPAYRVDVLIDFANMTVGSVVYMNTSAPGPFPDNIPPLNPDTVKSVMAFKIVARNGYARSYSVPSNMTTTPNASYDLTTDGYRNFTFSQTVDDLKDLDDNRIQVLMTNATWRDPVTETPTLGTVEIWDFINPLPDAHPIHIHLINFLVVHQQSFNVTAYTASDCSFALQYPDSGSCFTEAPQEPNSTLVGWKDTAIAHPSQVTRFWTRWTNREAINTDGSFPFNAWEGPGYLWHCHILDHEDNDMMRPLILLE</sequence>
<dbReference type="InterPro" id="IPR011706">
    <property type="entry name" value="Cu-oxidase_C"/>
</dbReference>
<dbReference type="PANTHER" id="PTHR48267">
    <property type="entry name" value="CUPREDOXIN SUPERFAMILY PROTEIN"/>
    <property type="match status" value="1"/>
</dbReference>
<evidence type="ECO:0008006" key="6">
    <source>
        <dbReference type="Google" id="ProtNLM"/>
    </source>
</evidence>
<dbReference type="Pfam" id="PF07731">
    <property type="entry name" value="Cu-oxidase_2"/>
    <property type="match status" value="1"/>
</dbReference>
<dbReference type="InterPro" id="IPR008972">
    <property type="entry name" value="Cupredoxin"/>
</dbReference>
<dbReference type="CDD" id="cd13868">
    <property type="entry name" value="CuRO_2_CotA_like"/>
    <property type="match status" value="1"/>
</dbReference>
<dbReference type="Gene3D" id="2.60.40.420">
    <property type="entry name" value="Cupredoxins - blue copper proteins"/>
    <property type="match status" value="3"/>
</dbReference>
<dbReference type="AlphaFoldDB" id="A0ABD3IAX5"/>
<feature type="domain" description="Plastocyanin-like" evidence="2">
    <location>
        <begin position="143"/>
        <end position="230"/>
    </location>
</feature>
<gene>
    <name evidence="4" type="ORF">R1sor_017468</name>
</gene>
<dbReference type="PANTHER" id="PTHR48267:SF1">
    <property type="entry name" value="BILIRUBIN OXIDASE"/>
    <property type="match status" value="1"/>
</dbReference>
<protein>
    <recommendedName>
        <fullName evidence="6">Multicopper oxidase</fullName>
    </recommendedName>
</protein>
<dbReference type="EMBL" id="JBJQOH010000001">
    <property type="protein sequence ID" value="KAL3699446.1"/>
    <property type="molecule type" value="Genomic_DNA"/>
</dbReference>
<dbReference type="InterPro" id="IPR045087">
    <property type="entry name" value="Cu-oxidase_fam"/>
</dbReference>